<evidence type="ECO:0000313" key="2">
    <source>
        <dbReference type="Proteomes" id="UP001235712"/>
    </source>
</evidence>
<dbReference type="Proteomes" id="UP001235712">
    <property type="component" value="Unassembled WGS sequence"/>
</dbReference>
<organism evidence="1 2">
    <name type="scientific">Kineosporia succinea</name>
    <dbReference type="NCBI Taxonomy" id="84632"/>
    <lineage>
        <taxon>Bacteria</taxon>
        <taxon>Bacillati</taxon>
        <taxon>Actinomycetota</taxon>
        <taxon>Actinomycetes</taxon>
        <taxon>Kineosporiales</taxon>
        <taxon>Kineosporiaceae</taxon>
        <taxon>Kineosporia</taxon>
    </lineage>
</organism>
<name>A0ABT9P2E1_9ACTN</name>
<keyword evidence="2" id="KW-1185">Reference proteome</keyword>
<accession>A0ABT9P2E1</accession>
<protein>
    <recommendedName>
        <fullName evidence="3">2'-5' RNA ligase superfamily protein</fullName>
    </recommendedName>
</protein>
<proteinExistence type="predicted"/>
<dbReference type="Gene3D" id="3.90.1140.10">
    <property type="entry name" value="Cyclic phosphodiesterase"/>
    <property type="match status" value="1"/>
</dbReference>
<sequence>MKGLHDHWVEMPEWQPGRELWAFYLTFADAHALHARVARDQAALTRVHHLDPIPRPRLHLSVQGIAFRDLVHDAEIERLADVVREAVSRRPLPRLLAGPAANDYDAVSLPVQPAAEIVALRDLVRLTAYDLIGPERIYQLPESESGFVPHVSIAYSSAEISGEELAAGLEHTSPETTEIDVRHLSLVALRRANRAWSWQREVRLPFAQATTV</sequence>
<dbReference type="EMBL" id="JAUSQZ010000001">
    <property type="protein sequence ID" value="MDP9826265.1"/>
    <property type="molecule type" value="Genomic_DNA"/>
</dbReference>
<dbReference type="SUPFAM" id="SSF55144">
    <property type="entry name" value="LigT-like"/>
    <property type="match status" value="1"/>
</dbReference>
<comment type="caution">
    <text evidence="1">The sequence shown here is derived from an EMBL/GenBank/DDBJ whole genome shotgun (WGS) entry which is preliminary data.</text>
</comment>
<gene>
    <name evidence="1" type="ORF">J2S57_002014</name>
</gene>
<dbReference type="Pfam" id="PF13563">
    <property type="entry name" value="2_5_RNA_ligase2"/>
    <property type="match status" value="1"/>
</dbReference>
<reference evidence="1 2" key="1">
    <citation type="submission" date="2023-07" db="EMBL/GenBank/DDBJ databases">
        <title>Sequencing the genomes of 1000 actinobacteria strains.</title>
        <authorList>
            <person name="Klenk H.-P."/>
        </authorList>
    </citation>
    <scope>NUCLEOTIDE SEQUENCE [LARGE SCALE GENOMIC DNA]</scope>
    <source>
        <strain evidence="1 2">DSM 44388</strain>
    </source>
</reference>
<dbReference type="RefSeq" id="WP_307240895.1">
    <property type="nucleotide sequence ID" value="NZ_JAUSQZ010000001.1"/>
</dbReference>
<dbReference type="InterPro" id="IPR009097">
    <property type="entry name" value="Cyclic_Pdiesterase"/>
</dbReference>
<evidence type="ECO:0000313" key="1">
    <source>
        <dbReference type="EMBL" id="MDP9826265.1"/>
    </source>
</evidence>
<evidence type="ECO:0008006" key="3">
    <source>
        <dbReference type="Google" id="ProtNLM"/>
    </source>
</evidence>